<dbReference type="AlphaFoldDB" id="A0A839GRM2"/>
<dbReference type="RefSeq" id="WP_182513035.1">
    <property type="nucleotide sequence ID" value="NZ_JACJIQ010000007.1"/>
</dbReference>
<reference evidence="1 2" key="1">
    <citation type="submission" date="2020-08" db="EMBL/GenBank/DDBJ databases">
        <title>Genomic Encyclopedia of Type Strains, Phase IV (KMG-IV): sequencing the most valuable type-strain genomes for metagenomic binning, comparative biology and taxonomic classification.</title>
        <authorList>
            <person name="Goeker M."/>
        </authorList>
    </citation>
    <scope>NUCLEOTIDE SEQUENCE [LARGE SCALE GENOMIC DNA]</scope>
    <source>
        <strain evidence="1 2">DSM 29854</strain>
    </source>
</reference>
<evidence type="ECO:0000313" key="1">
    <source>
        <dbReference type="EMBL" id="MBA9077527.1"/>
    </source>
</evidence>
<evidence type="ECO:0000313" key="2">
    <source>
        <dbReference type="Proteomes" id="UP000563094"/>
    </source>
</evidence>
<dbReference type="Proteomes" id="UP000563094">
    <property type="component" value="Unassembled WGS sequence"/>
</dbReference>
<keyword evidence="2" id="KW-1185">Reference proteome</keyword>
<evidence type="ECO:0008006" key="3">
    <source>
        <dbReference type="Google" id="ProtNLM"/>
    </source>
</evidence>
<comment type="caution">
    <text evidence="1">The sequence shown here is derived from an EMBL/GenBank/DDBJ whole genome shotgun (WGS) entry which is preliminary data.</text>
</comment>
<name>A0A839GRM2_9BACT</name>
<protein>
    <recommendedName>
        <fullName evidence="3">STAS/SEC14 domain-containing protein</fullName>
    </recommendedName>
</protein>
<sequence>MQSPDRETIQTGNDFKIEYEPLTDILFVHCPPSQTLTLENINEGFRLVVKTIITRNISYLLVNPSQATTQVTIEQHQAVSNVFLLNLFPTKLKKLARIVSTDEAREERVHAIVRDSHLAFEFRNFKDEAAAVQWLKGTRAS</sequence>
<organism evidence="1 2">
    <name type="scientific">Rufibacter quisquiliarum</name>
    <dbReference type="NCBI Taxonomy" id="1549639"/>
    <lineage>
        <taxon>Bacteria</taxon>
        <taxon>Pseudomonadati</taxon>
        <taxon>Bacteroidota</taxon>
        <taxon>Cytophagia</taxon>
        <taxon>Cytophagales</taxon>
        <taxon>Hymenobacteraceae</taxon>
        <taxon>Rufibacter</taxon>
    </lineage>
</organism>
<proteinExistence type="predicted"/>
<accession>A0A839GRM2</accession>
<dbReference type="EMBL" id="JACJIQ010000007">
    <property type="protein sequence ID" value="MBA9077527.1"/>
    <property type="molecule type" value="Genomic_DNA"/>
</dbReference>
<gene>
    <name evidence="1" type="ORF">FHS90_002240</name>
</gene>